<keyword evidence="2" id="KW-0812">Transmembrane</keyword>
<feature type="transmembrane region" description="Helical" evidence="2">
    <location>
        <begin position="55"/>
        <end position="78"/>
    </location>
</feature>
<evidence type="ECO:0000256" key="2">
    <source>
        <dbReference type="SAM" id="Phobius"/>
    </source>
</evidence>
<feature type="region of interest" description="Disordered" evidence="1">
    <location>
        <begin position="93"/>
        <end position="116"/>
    </location>
</feature>
<keyword evidence="2" id="KW-1133">Transmembrane helix</keyword>
<keyword evidence="2" id="KW-0472">Membrane</keyword>
<comment type="caution">
    <text evidence="3">The sequence shown here is derived from an EMBL/GenBank/DDBJ whole genome shotgun (WGS) entry which is preliminary data.</text>
</comment>
<protein>
    <submittedName>
        <fullName evidence="3">Uncharacterized protein</fullName>
    </submittedName>
</protein>
<evidence type="ECO:0000256" key="1">
    <source>
        <dbReference type="SAM" id="MobiDB-lite"/>
    </source>
</evidence>
<name>A0AAV4TSW2_9ARAC</name>
<feature type="compositionally biased region" description="Basic and acidic residues" evidence="1">
    <location>
        <begin position="1"/>
        <end position="24"/>
    </location>
</feature>
<organism evidence="3 4">
    <name type="scientific">Caerostris darwini</name>
    <dbReference type="NCBI Taxonomy" id="1538125"/>
    <lineage>
        <taxon>Eukaryota</taxon>
        <taxon>Metazoa</taxon>
        <taxon>Ecdysozoa</taxon>
        <taxon>Arthropoda</taxon>
        <taxon>Chelicerata</taxon>
        <taxon>Arachnida</taxon>
        <taxon>Araneae</taxon>
        <taxon>Araneomorphae</taxon>
        <taxon>Entelegynae</taxon>
        <taxon>Araneoidea</taxon>
        <taxon>Araneidae</taxon>
        <taxon>Caerostris</taxon>
    </lineage>
</organism>
<feature type="region of interest" description="Disordered" evidence="1">
    <location>
        <begin position="1"/>
        <end position="38"/>
    </location>
</feature>
<gene>
    <name evidence="3" type="ORF">CDAR_118811</name>
</gene>
<reference evidence="3 4" key="1">
    <citation type="submission" date="2021-06" db="EMBL/GenBank/DDBJ databases">
        <title>Caerostris darwini draft genome.</title>
        <authorList>
            <person name="Kono N."/>
            <person name="Arakawa K."/>
        </authorList>
    </citation>
    <scope>NUCLEOTIDE SEQUENCE [LARGE SCALE GENOMIC DNA]</scope>
</reference>
<evidence type="ECO:0000313" key="4">
    <source>
        <dbReference type="Proteomes" id="UP001054837"/>
    </source>
</evidence>
<proteinExistence type="predicted"/>
<dbReference type="AlphaFoldDB" id="A0AAV4TSW2"/>
<accession>A0AAV4TSW2</accession>
<dbReference type="Proteomes" id="UP001054837">
    <property type="component" value="Unassembled WGS sequence"/>
</dbReference>
<keyword evidence="4" id="KW-1185">Reference proteome</keyword>
<sequence length="157" mass="17507">MEDEVKAHDHERKRIVRSKPETRAHQNAPSTGASSSSSVNRLSTLTMTILNTRNVFKLLLFTLPPVLVLSRILLICPLKDTFNLRPLRTESFPEGSNACAEQNPISSEENDESHIGDNDYDDPFVIPLQPRRSVIKLNTNIDAGLALALVKTKCLCQ</sequence>
<evidence type="ECO:0000313" key="3">
    <source>
        <dbReference type="EMBL" id="GIY48536.1"/>
    </source>
</evidence>
<dbReference type="EMBL" id="BPLQ01010127">
    <property type="protein sequence ID" value="GIY48536.1"/>
    <property type="molecule type" value="Genomic_DNA"/>
</dbReference>
<feature type="compositionally biased region" description="Polar residues" evidence="1">
    <location>
        <begin position="25"/>
        <end position="38"/>
    </location>
</feature>